<keyword evidence="18" id="KW-0539">Nucleus</keyword>
<evidence type="ECO:0000256" key="16">
    <source>
        <dbReference type="ARBA" id="ARBA00023125"/>
    </source>
</evidence>
<dbReference type="EMBL" id="JAIWQS010000005">
    <property type="protein sequence ID" value="KAJ8763532.1"/>
    <property type="molecule type" value="Genomic_DNA"/>
</dbReference>
<evidence type="ECO:0000256" key="2">
    <source>
        <dbReference type="ARBA" id="ARBA00004123"/>
    </source>
</evidence>
<protein>
    <recommendedName>
        <fullName evidence="5">DNA polymerase kappa</fullName>
        <ecNumber evidence="4">2.7.7.7</ecNumber>
    </recommendedName>
</protein>
<evidence type="ECO:0000259" key="21">
    <source>
        <dbReference type="PROSITE" id="PS50173"/>
    </source>
</evidence>
<keyword evidence="15" id="KW-0239">DNA-directed DNA polymerase</keyword>
<dbReference type="PANTHER" id="PTHR11076">
    <property type="entry name" value="DNA REPAIR POLYMERASE UMUC / TRANSFERASE FAMILY MEMBER"/>
    <property type="match status" value="1"/>
</dbReference>
<dbReference type="InterPro" id="IPR041298">
    <property type="entry name" value="UBZ3"/>
</dbReference>
<feature type="domain" description="UmuC" evidence="21">
    <location>
        <begin position="109"/>
        <end position="289"/>
    </location>
</feature>
<keyword evidence="11" id="KW-0227">DNA damage</keyword>
<dbReference type="Pfam" id="PF18439">
    <property type="entry name" value="zf_UBZ"/>
    <property type="match status" value="1"/>
</dbReference>
<dbReference type="GO" id="GO:0006281">
    <property type="term" value="P:DNA repair"/>
    <property type="evidence" value="ECO:0007669"/>
    <property type="project" value="UniProtKB-KW"/>
</dbReference>
<dbReference type="GO" id="GO:0008270">
    <property type="term" value="F:zinc ion binding"/>
    <property type="evidence" value="ECO:0007669"/>
    <property type="project" value="UniProtKB-KW"/>
</dbReference>
<evidence type="ECO:0000259" key="22">
    <source>
        <dbReference type="PROSITE" id="PS51907"/>
    </source>
</evidence>
<dbReference type="Gene3D" id="3.30.1490.100">
    <property type="entry name" value="DNA polymerase, Y-family, little finger domain"/>
    <property type="match status" value="1"/>
</dbReference>
<evidence type="ECO:0000256" key="8">
    <source>
        <dbReference type="ARBA" id="ARBA00022695"/>
    </source>
</evidence>
<evidence type="ECO:0000313" key="23">
    <source>
        <dbReference type="EMBL" id="KAJ8763532.1"/>
    </source>
</evidence>
<dbReference type="GO" id="GO:0003887">
    <property type="term" value="F:DNA-directed DNA polymerase activity"/>
    <property type="evidence" value="ECO:0007669"/>
    <property type="project" value="UniProtKB-KW"/>
</dbReference>
<evidence type="ECO:0000256" key="9">
    <source>
        <dbReference type="ARBA" id="ARBA00022705"/>
    </source>
</evidence>
<dbReference type="InterPro" id="IPR043502">
    <property type="entry name" value="DNA/RNA_pol_sf"/>
</dbReference>
<comment type="catalytic activity">
    <reaction evidence="19">
        <text>DNA(n) + a 2'-deoxyribonucleoside 5'-triphosphate = DNA(n+1) + diphosphate</text>
        <dbReference type="Rhea" id="RHEA:22508"/>
        <dbReference type="Rhea" id="RHEA-COMP:17339"/>
        <dbReference type="Rhea" id="RHEA-COMP:17340"/>
        <dbReference type="ChEBI" id="CHEBI:33019"/>
        <dbReference type="ChEBI" id="CHEBI:61560"/>
        <dbReference type="ChEBI" id="CHEBI:173112"/>
        <dbReference type="EC" id="2.7.7.7"/>
    </reaction>
</comment>
<evidence type="ECO:0000256" key="12">
    <source>
        <dbReference type="ARBA" id="ARBA00022771"/>
    </source>
</evidence>
<keyword evidence="7" id="KW-0808">Transferase</keyword>
<reference evidence="23 24" key="1">
    <citation type="submission" date="2021-09" db="EMBL/GenBank/DDBJ databases">
        <title>Genomic insights and catalytic innovation underlie evolution of tropane alkaloids biosynthesis.</title>
        <authorList>
            <person name="Wang Y.-J."/>
            <person name="Tian T."/>
            <person name="Huang J.-P."/>
            <person name="Huang S.-X."/>
        </authorList>
    </citation>
    <scope>NUCLEOTIDE SEQUENCE [LARGE SCALE GENOMIC DNA]</scope>
    <source>
        <strain evidence="23">KIB-2018</strain>
        <tissue evidence="23">Leaf</tissue>
    </source>
</reference>
<dbReference type="FunFam" id="1.10.150.810:FF:000001">
    <property type="entry name" value="DNA polymerase kappa"/>
    <property type="match status" value="1"/>
</dbReference>
<evidence type="ECO:0000256" key="18">
    <source>
        <dbReference type="ARBA" id="ARBA00023242"/>
    </source>
</evidence>
<keyword evidence="9" id="KW-0235">DNA replication</keyword>
<dbReference type="FunFam" id="1.10.150.810:FF:000003">
    <property type="entry name" value="DNA polymerase kappa subunit"/>
    <property type="match status" value="1"/>
</dbReference>
<dbReference type="Gene3D" id="1.10.150.810">
    <property type="match status" value="2"/>
</dbReference>
<keyword evidence="8" id="KW-0548">Nucleotidyltransferase</keyword>
<evidence type="ECO:0000256" key="4">
    <source>
        <dbReference type="ARBA" id="ARBA00012417"/>
    </source>
</evidence>
<keyword evidence="10" id="KW-0479">Metal-binding</keyword>
<evidence type="ECO:0000256" key="7">
    <source>
        <dbReference type="ARBA" id="ARBA00022679"/>
    </source>
</evidence>
<dbReference type="Gene3D" id="3.40.1170.60">
    <property type="match status" value="1"/>
</dbReference>
<dbReference type="PROSITE" id="PS51907">
    <property type="entry name" value="ZF_UBZ3"/>
    <property type="match status" value="1"/>
</dbReference>
<feature type="compositionally biased region" description="Polar residues" evidence="20">
    <location>
        <begin position="553"/>
        <end position="565"/>
    </location>
</feature>
<dbReference type="SUPFAM" id="SSF56672">
    <property type="entry name" value="DNA/RNA polymerases"/>
    <property type="match status" value="1"/>
</dbReference>
<dbReference type="NCBIfam" id="NF002677">
    <property type="entry name" value="PRK02406.1"/>
    <property type="match status" value="1"/>
</dbReference>
<dbReference type="GO" id="GO:0005634">
    <property type="term" value="C:nucleus"/>
    <property type="evidence" value="ECO:0007669"/>
    <property type="project" value="UniProtKB-SubCell"/>
</dbReference>
<evidence type="ECO:0000256" key="14">
    <source>
        <dbReference type="ARBA" id="ARBA00022842"/>
    </source>
</evidence>
<dbReference type="CDD" id="cd03586">
    <property type="entry name" value="PolY_Pol_IV_kappa"/>
    <property type="match status" value="1"/>
</dbReference>
<dbReference type="InterPro" id="IPR017961">
    <property type="entry name" value="DNA_pol_Y-fam_little_finger"/>
</dbReference>
<evidence type="ECO:0000256" key="11">
    <source>
        <dbReference type="ARBA" id="ARBA00022763"/>
    </source>
</evidence>
<dbReference type="AlphaFoldDB" id="A0AAV8TA25"/>
<keyword evidence="6" id="KW-0515">Mutator protein</keyword>
<dbReference type="GO" id="GO:0042276">
    <property type="term" value="P:error-prone translesion synthesis"/>
    <property type="evidence" value="ECO:0007669"/>
    <property type="project" value="TreeGrafter"/>
</dbReference>
<feature type="region of interest" description="Disordered" evidence="20">
    <location>
        <begin position="537"/>
        <end position="568"/>
    </location>
</feature>
<name>A0AAV8TA25_9ROSI</name>
<comment type="cofactor">
    <cofactor evidence="1">
        <name>Mg(2+)</name>
        <dbReference type="ChEBI" id="CHEBI:18420"/>
    </cofactor>
</comment>
<keyword evidence="13" id="KW-0862">Zinc</keyword>
<accession>A0AAV8TA25</accession>
<keyword evidence="17" id="KW-0234">DNA repair</keyword>
<feature type="domain" description="UBZ3-type" evidence="22">
    <location>
        <begin position="597"/>
        <end position="634"/>
    </location>
</feature>
<sequence length="687" mass="77213">MEKCETSSEGGGSALNPRPWQSYHTAFTNAKAGMDGVDKEKVQRVVYEMSKGSKYFENEERKEEVMRQKIEQMRAQCAKLTTADISHYQMLADKSILDLETTRDLSGIWLHVDMDAFYAAVETLSNPLLKGKPMAVGGMSMISTANYEARRFGVRAAMPGFIARKLCPELIFVPPDFKKYTFYSDLTRKVFQKYDPNFMATSLDEAYLDITDVCKERDMTGGEIAEELRAGVYKESGLTCSAGVAPNRLLAKVCSDINKPNGQFVLPNDQMAVKTFISSLPVRKIGGIGKVTEHILRDVLEINTCKEMLQKGALICALFSQSTAEFFLSVGLGLGKTSTPEVSVRKSISSERTFSATDDKIFLYQKLADIAEMLCADMQKEGLCGRTLTLKLKTASFEVRTRAVTLQKYIHSKKDILKYASKLLTAELPVSLRLIGLRVSHFNEHEIGTPFDPKQTTLTNFILSRDVSRKILGDQASLRNEICAKVSNDSSEISCSIDSCETGHYEIRDLEDNDLQDLDDHCRGISSNDLDVKKTYETSNGTLEKENARDTMGSGSLSEPCQTELSKSRELESSVLQLDRSEEDQVNKVVTNGAEIFWVDEYKCSICGIEIPPDFFEERLEHSDFHFAERIQKEESAFDSRTPVPRQRSLPKEHPSGQSSQKRRKPSAKEQRHIPIDMFFVKSNQNF</sequence>
<evidence type="ECO:0000256" key="5">
    <source>
        <dbReference type="ARBA" id="ARBA00016178"/>
    </source>
</evidence>
<evidence type="ECO:0000256" key="1">
    <source>
        <dbReference type="ARBA" id="ARBA00001946"/>
    </source>
</evidence>
<evidence type="ECO:0000256" key="15">
    <source>
        <dbReference type="ARBA" id="ARBA00022932"/>
    </source>
</evidence>
<dbReference type="PIRSF" id="PIRSF036603">
    <property type="entry name" value="DPol_eta"/>
    <property type="match status" value="1"/>
</dbReference>
<proteinExistence type="inferred from homology"/>
<organism evidence="23 24">
    <name type="scientific">Erythroxylum novogranatense</name>
    <dbReference type="NCBI Taxonomy" id="1862640"/>
    <lineage>
        <taxon>Eukaryota</taxon>
        <taxon>Viridiplantae</taxon>
        <taxon>Streptophyta</taxon>
        <taxon>Embryophyta</taxon>
        <taxon>Tracheophyta</taxon>
        <taxon>Spermatophyta</taxon>
        <taxon>Magnoliopsida</taxon>
        <taxon>eudicotyledons</taxon>
        <taxon>Gunneridae</taxon>
        <taxon>Pentapetalae</taxon>
        <taxon>rosids</taxon>
        <taxon>fabids</taxon>
        <taxon>Malpighiales</taxon>
        <taxon>Erythroxylaceae</taxon>
        <taxon>Erythroxylum</taxon>
    </lineage>
</organism>
<dbReference type="Pfam" id="PF11799">
    <property type="entry name" value="IMS_C"/>
    <property type="match status" value="1"/>
</dbReference>
<dbReference type="GO" id="GO:0006260">
    <property type="term" value="P:DNA replication"/>
    <property type="evidence" value="ECO:0007669"/>
    <property type="project" value="UniProtKB-KW"/>
</dbReference>
<evidence type="ECO:0000256" key="17">
    <source>
        <dbReference type="ARBA" id="ARBA00023204"/>
    </source>
</evidence>
<dbReference type="InterPro" id="IPR001126">
    <property type="entry name" value="UmuC"/>
</dbReference>
<dbReference type="FunFam" id="3.40.1170.60:FF:000002">
    <property type="entry name" value="Polymerase (DNA directed) kappa"/>
    <property type="match status" value="1"/>
</dbReference>
<dbReference type="SUPFAM" id="SSF100879">
    <property type="entry name" value="Lesion bypass DNA polymerase (Y-family), little finger domain"/>
    <property type="match status" value="1"/>
</dbReference>
<comment type="subcellular location">
    <subcellularLocation>
        <location evidence="2">Nucleus</location>
    </subcellularLocation>
</comment>
<keyword evidence="12" id="KW-0863">Zinc-finger</keyword>
<feature type="region of interest" description="Disordered" evidence="20">
    <location>
        <begin position="634"/>
        <end position="676"/>
    </location>
</feature>
<dbReference type="InterPro" id="IPR043128">
    <property type="entry name" value="Rev_trsase/Diguanyl_cyclase"/>
</dbReference>
<evidence type="ECO:0000256" key="19">
    <source>
        <dbReference type="ARBA" id="ARBA00049244"/>
    </source>
</evidence>
<dbReference type="Pfam" id="PF00817">
    <property type="entry name" value="IMS"/>
    <property type="match status" value="1"/>
</dbReference>
<evidence type="ECO:0000256" key="6">
    <source>
        <dbReference type="ARBA" id="ARBA00022457"/>
    </source>
</evidence>
<dbReference type="FunFam" id="3.30.70.270:FF:000014">
    <property type="entry name" value="DNA polymerase kappa subunit"/>
    <property type="match status" value="1"/>
</dbReference>
<dbReference type="HAMAP" id="MF_01113">
    <property type="entry name" value="DNApol_IV"/>
    <property type="match status" value="1"/>
</dbReference>
<dbReference type="InterPro" id="IPR022880">
    <property type="entry name" value="DNApol_IV"/>
</dbReference>
<comment type="similarity">
    <text evidence="3">Belongs to the DNA polymerase type-Y family.</text>
</comment>
<evidence type="ECO:0000256" key="20">
    <source>
        <dbReference type="SAM" id="MobiDB-lite"/>
    </source>
</evidence>
<keyword evidence="14" id="KW-0460">Magnesium</keyword>
<dbReference type="Proteomes" id="UP001159364">
    <property type="component" value="Linkage Group LG05"/>
</dbReference>
<evidence type="ECO:0000313" key="24">
    <source>
        <dbReference type="Proteomes" id="UP001159364"/>
    </source>
</evidence>
<evidence type="ECO:0000256" key="3">
    <source>
        <dbReference type="ARBA" id="ARBA00010945"/>
    </source>
</evidence>
<dbReference type="EC" id="2.7.7.7" evidence="4"/>
<evidence type="ECO:0000256" key="13">
    <source>
        <dbReference type="ARBA" id="ARBA00022833"/>
    </source>
</evidence>
<comment type="caution">
    <text evidence="23">The sequence shown here is derived from an EMBL/GenBank/DDBJ whole genome shotgun (WGS) entry which is preliminary data.</text>
</comment>
<dbReference type="PANTHER" id="PTHR11076:SF33">
    <property type="entry name" value="DNA POLYMERASE KAPPA"/>
    <property type="match status" value="1"/>
</dbReference>
<dbReference type="InterPro" id="IPR050116">
    <property type="entry name" value="DNA_polymerase-Y"/>
</dbReference>
<dbReference type="FunFam" id="3.30.1490.100:FF:000004">
    <property type="entry name" value="DNA polymerase IV"/>
    <property type="match status" value="1"/>
</dbReference>
<dbReference type="GO" id="GO:0003684">
    <property type="term" value="F:damaged DNA binding"/>
    <property type="evidence" value="ECO:0007669"/>
    <property type="project" value="InterPro"/>
</dbReference>
<gene>
    <name evidence="23" type="ORF">K2173_002415</name>
</gene>
<keyword evidence="24" id="KW-1185">Reference proteome</keyword>
<dbReference type="Gene3D" id="3.30.70.270">
    <property type="match status" value="1"/>
</dbReference>
<keyword evidence="16" id="KW-0238">DNA-binding</keyword>
<evidence type="ECO:0000256" key="10">
    <source>
        <dbReference type="ARBA" id="ARBA00022723"/>
    </source>
</evidence>
<dbReference type="InterPro" id="IPR036775">
    <property type="entry name" value="DNA_pol_Y-fam_lit_finger_sf"/>
</dbReference>
<dbReference type="PROSITE" id="PS50173">
    <property type="entry name" value="UMUC"/>
    <property type="match status" value="1"/>
</dbReference>